<dbReference type="EMBL" id="FOTK01000002">
    <property type="protein sequence ID" value="SFL27232.1"/>
    <property type="molecule type" value="Genomic_DNA"/>
</dbReference>
<feature type="domain" description="HTH cro/C1-type" evidence="2">
    <location>
        <begin position="20"/>
        <end position="67"/>
    </location>
</feature>
<keyword evidence="4" id="KW-1185">Reference proteome</keyword>
<dbReference type="Gene3D" id="1.10.260.40">
    <property type="entry name" value="lambda repressor-like DNA-binding domains"/>
    <property type="match status" value="1"/>
</dbReference>
<name>A0A1I4GB06_9HYPH</name>
<protein>
    <submittedName>
        <fullName evidence="3">Plasmid maintenance system antidote protein, XRE family</fullName>
    </submittedName>
</protein>
<gene>
    <name evidence="3" type="ORF">SAMN05192568_1002319</name>
</gene>
<dbReference type="STRING" id="582667.SAMN05192568_1002319"/>
<dbReference type="NCBIfam" id="TIGR02607">
    <property type="entry name" value="antidote_HigA"/>
    <property type="match status" value="1"/>
</dbReference>
<keyword evidence="1" id="KW-0238">DNA-binding</keyword>
<dbReference type="Proteomes" id="UP000199048">
    <property type="component" value="Unassembled WGS sequence"/>
</dbReference>
<accession>A0A1I4GB06</accession>
<dbReference type="GO" id="GO:0003677">
    <property type="term" value="F:DNA binding"/>
    <property type="evidence" value="ECO:0007669"/>
    <property type="project" value="UniProtKB-KW"/>
</dbReference>
<dbReference type="PANTHER" id="PTHR36924:SF1">
    <property type="entry name" value="ANTITOXIN HIGA-1"/>
    <property type="match status" value="1"/>
</dbReference>
<reference evidence="4" key="1">
    <citation type="submission" date="2016-10" db="EMBL/GenBank/DDBJ databases">
        <authorList>
            <person name="Varghese N."/>
            <person name="Submissions S."/>
        </authorList>
    </citation>
    <scope>NUCLEOTIDE SEQUENCE [LARGE SCALE GENOMIC DNA]</scope>
    <source>
        <strain evidence="4">BL36</strain>
    </source>
</reference>
<dbReference type="InterPro" id="IPR013430">
    <property type="entry name" value="Toxin_antidote_HigA"/>
</dbReference>
<dbReference type="AlphaFoldDB" id="A0A1I4GB06"/>
<sequence length="94" mass="10668">MPRLRTHPGEVLREEFMAPLGLSANRLAAEIDVPPNRLSEIVRERRGVTADTALRLSTRFGTTPQFWLNLQTAHDLSRAEAETDLSKVRRYEPA</sequence>
<dbReference type="InterPro" id="IPR001387">
    <property type="entry name" value="Cro/C1-type_HTH"/>
</dbReference>
<proteinExistence type="predicted"/>
<dbReference type="OrthoDB" id="3174593at2"/>
<dbReference type="SMART" id="SM00530">
    <property type="entry name" value="HTH_XRE"/>
    <property type="match status" value="1"/>
</dbReference>
<evidence type="ECO:0000313" key="4">
    <source>
        <dbReference type="Proteomes" id="UP000199048"/>
    </source>
</evidence>
<dbReference type="RefSeq" id="WP_092037298.1">
    <property type="nucleotide sequence ID" value="NZ_FOTK01000002.1"/>
</dbReference>
<dbReference type="CDD" id="cd00093">
    <property type="entry name" value="HTH_XRE"/>
    <property type="match status" value="1"/>
</dbReference>
<dbReference type="PANTHER" id="PTHR36924">
    <property type="entry name" value="ANTITOXIN HIGA-1"/>
    <property type="match status" value="1"/>
</dbReference>
<dbReference type="SUPFAM" id="SSF47413">
    <property type="entry name" value="lambda repressor-like DNA-binding domains"/>
    <property type="match status" value="1"/>
</dbReference>
<dbReference type="InterPro" id="IPR010982">
    <property type="entry name" value="Lambda_DNA-bd_dom_sf"/>
</dbReference>
<evidence type="ECO:0000256" key="1">
    <source>
        <dbReference type="ARBA" id="ARBA00023125"/>
    </source>
</evidence>
<organism evidence="3 4">
    <name type="scientific">Methylobacterium pseudosasicola</name>
    <dbReference type="NCBI Taxonomy" id="582667"/>
    <lineage>
        <taxon>Bacteria</taxon>
        <taxon>Pseudomonadati</taxon>
        <taxon>Pseudomonadota</taxon>
        <taxon>Alphaproteobacteria</taxon>
        <taxon>Hyphomicrobiales</taxon>
        <taxon>Methylobacteriaceae</taxon>
        <taxon>Methylobacterium</taxon>
    </lineage>
</organism>
<dbReference type="PROSITE" id="PS50943">
    <property type="entry name" value="HTH_CROC1"/>
    <property type="match status" value="1"/>
</dbReference>
<dbReference type="Pfam" id="PF01381">
    <property type="entry name" value="HTH_3"/>
    <property type="match status" value="1"/>
</dbReference>
<evidence type="ECO:0000313" key="3">
    <source>
        <dbReference type="EMBL" id="SFL27232.1"/>
    </source>
</evidence>
<evidence type="ECO:0000259" key="2">
    <source>
        <dbReference type="PROSITE" id="PS50943"/>
    </source>
</evidence>